<dbReference type="EMBL" id="QLMD01000020">
    <property type="protein sequence ID" value="RAJ93288.1"/>
    <property type="molecule type" value="Genomic_DNA"/>
</dbReference>
<dbReference type="Proteomes" id="UP000249203">
    <property type="component" value="Unassembled WGS sequence"/>
</dbReference>
<reference evidence="2 4" key="1">
    <citation type="journal article" date="2018" name="Front. Microbiol.">
        <title>Genome-Based Analysis Reveals the Taxonomy and Diversity of the Family Idiomarinaceae.</title>
        <authorList>
            <person name="Liu Y."/>
            <person name="Lai Q."/>
            <person name="Shao Z."/>
        </authorList>
    </citation>
    <scope>NUCLEOTIDE SEQUENCE [LARGE SCALE GENOMIC DNA]</scope>
    <source>
        <strain evidence="2 4">CF12-14</strain>
    </source>
</reference>
<keyword evidence="4" id="KW-1185">Reference proteome</keyword>
<evidence type="ECO:0000313" key="2">
    <source>
        <dbReference type="EMBL" id="RUO18544.1"/>
    </source>
</evidence>
<dbReference type="AlphaFoldDB" id="A0A327WPX8"/>
<accession>A0A327WPX8</accession>
<dbReference type="OrthoDB" id="6293663at2"/>
<evidence type="ECO:0000313" key="3">
    <source>
        <dbReference type="Proteomes" id="UP000249203"/>
    </source>
</evidence>
<evidence type="ECO:0000313" key="1">
    <source>
        <dbReference type="EMBL" id="RAJ93288.1"/>
    </source>
</evidence>
<proteinExistence type="predicted"/>
<name>A0A327WPX8_9GAMM</name>
<dbReference type="Pfam" id="PF09855">
    <property type="entry name" value="Zn_ribbon_13"/>
    <property type="match status" value="1"/>
</dbReference>
<gene>
    <name evidence="1" type="ORF">B0I24_12015</name>
    <name evidence="2" type="ORF">CWE07_13675</name>
</gene>
<organism evidence="1 3">
    <name type="scientific">Aliidiomarina maris</name>
    <dbReference type="NCBI Taxonomy" id="531312"/>
    <lineage>
        <taxon>Bacteria</taxon>
        <taxon>Pseudomonadati</taxon>
        <taxon>Pseudomonadota</taxon>
        <taxon>Gammaproteobacteria</taxon>
        <taxon>Alteromonadales</taxon>
        <taxon>Idiomarinaceae</taxon>
        <taxon>Aliidiomarina</taxon>
    </lineage>
</organism>
<sequence>MEAKAKFECFKCKSNQFEAGQLRGKGGLVSAIFNLNNKRFRYVSCKRCGYTEFYSSVLGGGQKAVDFFTG</sequence>
<dbReference type="EMBL" id="PIPK01000019">
    <property type="protein sequence ID" value="RUO18544.1"/>
    <property type="molecule type" value="Genomic_DNA"/>
</dbReference>
<protein>
    <submittedName>
        <fullName evidence="2">GTP-binding protein</fullName>
    </submittedName>
</protein>
<dbReference type="InterPro" id="IPR018652">
    <property type="entry name" value="DUF2082_NA-bd_Znr"/>
</dbReference>
<dbReference type="RefSeq" id="WP_111570481.1">
    <property type="nucleotide sequence ID" value="NZ_PIPK01000019.1"/>
</dbReference>
<evidence type="ECO:0000313" key="4">
    <source>
        <dbReference type="Proteomes" id="UP000287865"/>
    </source>
</evidence>
<reference evidence="1 3" key="2">
    <citation type="submission" date="2018-06" db="EMBL/GenBank/DDBJ databases">
        <title>Genomic Encyclopedia of Type Strains, Phase III (KMG-III): the genomes of soil and plant-associated and newly described type strains.</title>
        <authorList>
            <person name="Whitman W."/>
        </authorList>
    </citation>
    <scope>NUCLEOTIDE SEQUENCE [LARGE SCALE GENOMIC DNA]</scope>
    <source>
        <strain evidence="1 3">CGMCC 1.15366</strain>
    </source>
</reference>
<dbReference type="Proteomes" id="UP000287865">
    <property type="component" value="Unassembled WGS sequence"/>
</dbReference>
<comment type="caution">
    <text evidence="1">The sequence shown here is derived from an EMBL/GenBank/DDBJ whole genome shotgun (WGS) entry which is preliminary data.</text>
</comment>